<evidence type="ECO:0000256" key="4">
    <source>
        <dbReference type="ARBA" id="ARBA00022723"/>
    </source>
</evidence>
<dbReference type="CDD" id="cd00564">
    <property type="entry name" value="TMP_TenI"/>
    <property type="match status" value="1"/>
</dbReference>
<evidence type="ECO:0000256" key="5">
    <source>
        <dbReference type="ARBA" id="ARBA00022842"/>
    </source>
</evidence>
<evidence type="ECO:0000256" key="10">
    <source>
        <dbReference type="RuleBase" id="RU003826"/>
    </source>
</evidence>
<dbReference type="RefSeq" id="WP_155189108.1">
    <property type="nucleotide sequence ID" value="NZ_BAAAEA010000003.1"/>
</dbReference>
<comment type="similarity">
    <text evidence="10">Belongs to the thiamine-phosphate synthase family.</text>
</comment>
<dbReference type="InterPro" id="IPR013785">
    <property type="entry name" value="Aldolase_TIM"/>
</dbReference>
<accession>A0ABY1NVP0</accession>
<comment type="cofactor">
    <cofactor evidence="1">
        <name>Mg(2+)</name>
        <dbReference type="ChEBI" id="CHEBI:18420"/>
    </cofactor>
</comment>
<evidence type="ECO:0000256" key="6">
    <source>
        <dbReference type="ARBA" id="ARBA00022977"/>
    </source>
</evidence>
<dbReference type="EC" id="2.5.1.3" evidence="10"/>
<dbReference type="InterPro" id="IPR036206">
    <property type="entry name" value="ThiamineP_synth_sf"/>
</dbReference>
<feature type="domain" description="Thiamine phosphate synthase/TenI" evidence="12">
    <location>
        <begin position="15"/>
        <end position="179"/>
    </location>
</feature>
<dbReference type="InterPro" id="IPR034291">
    <property type="entry name" value="TMP_synthase"/>
</dbReference>
<comment type="pathway">
    <text evidence="2 11">Cofactor biosynthesis; thiamine diphosphate biosynthesis; thiamine phosphate from 4-amino-2-methyl-5-diphosphomethylpyrimidine and 4-methyl-5-(2-phosphoethyl)-thiazole: step 1/1.</text>
</comment>
<dbReference type="Proteomes" id="UP001157914">
    <property type="component" value="Unassembled WGS sequence"/>
</dbReference>
<evidence type="ECO:0000313" key="14">
    <source>
        <dbReference type="Proteomes" id="UP001157914"/>
    </source>
</evidence>
<evidence type="ECO:0000256" key="1">
    <source>
        <dbReference type="ARBA" id="ARBA00001946"/>
    </source>
</evidence>
<dbReference type="Pfam" id="PF02581">
    <property type="entry name" value="TMP-TENI"/>
    <property type="match status" value="1"/>
</dbReference>
<evidence type="ECO:0000256" key="11">
    <source>
        <dbReference type="RuleBase" id="RU004253"/>
    </source>
</evidence>
<organism evidence="13 14">
    <name type="scientific">Roseibium denhamense</name>
    <dbReference type="NCBI Taxonomy" id="76305"/>
    <lineage>
        <taxon>Bacteria</taxon>
        <taxon>Pseudomonadati</taxon>
        <taxon>Pseudomonadota</taxon>
        <taxon>Alphaproteobacteria</taxon>
        <taxon>Hyphomicrobiales</taxon>
        <taxon>Stappiaceae</taxon>
        <taxon>Roseibium</taxon>
    </lineage>
</organism>
<keyword evidence="3 10" id="KW-0808">Transferase</keyword>
<evidence type="ECO:0000256" key="3">
    <source>
        <dbReference type="ARBA" id="ARBA00022679"/>
    </source>
</evidence>
<evidence type="ECO:0000256" key="2">
    <source>
        <dbReference type="ARBA" id="ARBA00005165"/>
    </source>
</evidence>
<keyword evidence="5" id="KW-0460">Magnesium</keyword>
<comment type="catalytic activity">
    <reaction evidence="8 10">
        <text>2-(2-carboxy-4-methylthiazol-5-yl)ethyl phosphate + 4-amino-2-methyl-5-(diphosphooxymethyl)pyrimidine + 2 H(+) = thiamine phosphate + CO2 + diphosphate</text>
        <dbReference type="Rhea" id="RHEA:47848"/>
        <dbReference type="ChEBI" id="CHEBI:15378"/>
        <dbReference type="ChEBI" id="CHEBI:16526"/>
        <dbReference type="ChEBI" id="CHEBI:33019"/>
        <dbReference type="ChEBI" id="CHEBI:37575"/>
        <dbReference type="ChEBI" id="CHEBI:57841"/>
        <dbReference type="ChEBI" id="CHEBI:62890"/>
        <dbReference type="EC" id="2.5.1.3"/>
    </reaction>
</comment>
<dbReference type="NCBIfam" id="TIGR00693">
    <property type="entry name" value="thiE"/>
    <property type="match status" value="1"/>
</dbReference>
<proteinExistence type="inferred from homology"/>
<keyword evidence="6 10" id="KW-0784">Thiamine biosynthesis</keyword>
<dbReference type="PANTHER" id="PTHR20857">
    <property type="entry name" value="THIAMINE-PHOSPHATE PYROPHOSPHORYLASE"/>
    <property type="match status" value="1"/>
</dbReference>
<gene>
    <name evidence="13" type="ORF">SAMN06265374_1773</name>
</gene>
<comment type="catalytic activity">
    <reaction evidence="7 10">
        <text>4-methyl-5-(2-phosphooxyethyl)-thiazole + 4-amino-2-methyl-5-(diphosphooxymethyl)pyrimidine + H(+) = thiamine phosphate + diphosphate</text>
        <dbReference type="Rhea" id="RHEA:22328"/>
        <dbReference type="ChEBI" id="CHEBI:15378"/>
        <dbReference type="ChEBI" id="CHEBI:33019"/>
        <dbReference type="ChEBI" id="CHEBI:37575"/>
        <dbReference type="ChEBI" id="CHEBI:57841"/>
        <dbReference type="ChEBI" id="CHEBI:58296"/>
        <dbReference type="EC" id="2.5.1.3"/>
    </reaction>
</comment>
<evidence type="ECO:0000256" key="8">
    <source>
        <dbReference type="ARBA" id="ARBA00047851"/>
    </source>
</evidence>
<dbReference type="SUPFAM" id="SSF51391">
    <property type="entry name" value="Thiamin phosphate synthase"/>
    <property type="match status" value="1"/>
</dbReference>
<name>A0ABY1NVP0_9HYPH</name>
<keyword evidence="4" id="KW-0479">Metal-binding</keyword>
<evidence type="ECO:0000313" key="13">
    <source>
        <dbReference type="EMBL" id="SMP17089.1"/>
    </source>
</evidence>
<evidence type="ECO:0000256" key="9">
    <source>
        <dbReference type="ARBA" id="ARBA00047883"/>
    </source>
</evidence>
<comment type="caution">
    <text evidence="13">The sequence shown here is derived from an EMBL/GenBank/DDBJ whole genome shotgun (WGS) entry which is preliminary data.</text>
</comment>
<evidence type="ECO:0000259" key="12">
    <source>
        <dbReference type="Pfam" id="PF02581"/>
    </source>
</evidence>
<dbReference type="EMBL" id="FXTT01000002">
    <property type="protein sequence ID" value="SMP17089.1"/>
    <property type="molecule type" value="Genomic_DNA"/>
</dbReference>
<reference evidence="13 14" key="1">
    <citation type="submission" date="2017-05" db="EMBL/GenBank/DDBJ databases">
        <authorList>
            <person name="Varghese N."/>
            <person name="Submissions S."/>
        </authorList>
    </citation>
    <scope>NUCLEOTIDE SEQUENCE [LARGE SCALE GENOMIC DNA]</scope>
    <source>
        <strain evidence="13 14">DSM 15949</strain>
    </source>
</reference>
<dbReference type="PANTHER" id="PTHR20857:SF15">
    <property type="entry name" value="THIAMINE-PHOSPHATE SYNTHASE"/>
    <property type="match status" value="1"/>
</dbReference>
<dbReference type="InterPro" id="IPR022998">
    <property type="entry name" value="ThiamineP_synth_TenI"/>
</dbReference>
<comment type="catalytic activity">
    <reaction evidence="9 10">
        <text>2-[(2R,5Z)-2-carboxy-4-methylthiazol-5(2H)-ylidene]ethyl phosphate + 4-amino-2-methyl-5-(diphosphooxymethyl)pyrimidine + 2 H(+) = thiamine phosphate + CO2 + diphosphate</text>
        <dbReference type="Rhea" id="RHEA:47844"/>
        <dbReference type="ChEBI" id="CHEBI:15378"/>
        <dbReference type="ChEBI" id="CHEBI:16526"/>
        <dbReference type="ChEBI" id="CHEBI:33019"/>
        <dbReference type="ChEBI" id="CHEBI:37575"/>
        <dbReference type="ChEBI" id="CHEBI:57841"/>
        <dbReference type="ChEBI" id="CHEBI:62899"/>
        <dbReference type="EC" id="2.5.1.3"/>
    </reaction>
</comment>
<dbReference type="Gene3D" id="3.20.20.70">
    <property type="entry name" value="Aldolase class I"/>
    <property type="match status" value="1"/>
</dbReference>
<sequence>MKLDPFYPIVSSSGWIARIVPLGVKLVQLRIKDLGGDKLRQEIAVAKAICDTHGCTLVINDHWEIAIEEKCGFLHLGQEDLDEADLDDIRKAGLRLGVSTHDGDELDRALSVSPDYIAIGPVYPTQSKEVKFAPQGLDKVSGWKKAIGDLPLVAIGGITLERAEGVFLHGADSIAVLSDVTGHTDPERRATAWIDGTAGRR</sequence>
<protein>
    <recommendedName>
        <fullName evidence="10">Thiamine-phosphate synthase</fullName>
        <ecNumber evidence="10">2.5.1.3</ecNumber>
    </recommendedName>
    <alternativeName>
        <fullName evidence="10">Thiamine-phosphate pyrophosphorylase</fullName>
    </alternativeName>
</protein>
<dbReference type="NCBIfam" id="NF000734">
    <property type="entry name" value="PRK00043.1-5"/>
    <property type="match status" value="1"/>
</dbReference>
<evidence type="ECO:0000256" key="7">
    <source>
        <dbReference type="ARBA" id="ARBA00047334"/>
    </source>
</evidence>
<keyword evidence="14" id="KW-1185">Reference proteome</keyword>